<dbReference type="InterPro" id="IPR009057">
    <property type="entry name" value="Homeodomain-like_sf"/>
</dbReference>
<proteinExistence type="predicted"/>
<evidence type="ECO:0000256" key="2">
    <source>
        <dbReference type="PROSITE-ProRule" id="PRU00335"/>
    </source>
</evidence>
<dbReference type="PRINTS" id="PR00455">
    <property type="entry name" value="HTHTETR"/>
</dbReference>
<dbReference type="InterPro" id="IPR050109">
    <property type="entry name" value="HTH-type_TetR-like_transc_reg"/>
</dbReference>
<dbReference type="Proteomes" id="UP001596505">
    <property type="component" value="Unassembled WGS sequence"/>
</dbReference>
<evidence type="ECO:0000259" key="3">
    <source>
        <dbReference type="PROSITE" id="PS50977"/>
    </source>
</evidence>
<name>A0ABW2PZA4_9BACL</name>
<dbReference type="RefSeq" id="WP_380966150.1">
    <property type="nucleotide sequence ID" value="NZ_JBHTCO010000014.1"/>
</dbReference>
<evidence type="ECO:0000256" key="1">
    <source>
        <dbReference type="ARBA" id="ARBA00023125"/>
    </source>
</evidence>
<dbReference type="EMBL" id="JBHTCO010000014">
    <property type="protein sequence ID" value="MFC7393635.1"/>
    <property type="molecule type" value="Genomic_DNA"/>
</dbReference>
<feature type="domain" description="HTH tetR-type" evidence="3">
    <location>
        <begin position="8"/>
        <end position="68"/>
    </location>
</feature>
<dbReference type="GO" id="GO:0003677">
    <property type="term" value="F:DNA binding"/>
    <property type="evidence" value="ECO:0007669"/>
    <property type="project" value="UniProtKB-KW"/>
</dbReference>
<dbReference type="SUPFAM" id="SSF48498">
    <property type="entry name" value="Tetracyclin repressor-like, C-terminal domain"/>
    <property type="match status" value="1"/>
</dbReference>
<dbReference type="PROSITE" id="PS01081">
    <property type="entry name" value="HTH_TETR_1"/>
    <property type="match status" value="1"/>
</dbReference>
<evidence type="ECO:0000313" key="4">
    <source>
        <dbReference type="EMBL" id="MFC7393635.1"/>
    </source>
</evidence>
<reference evidence="5" key="1">
    <citation type="journal article" date="2019" name="Int. J. Syst. Evol. Microbiol.">
        <title>The Global Catalogue of Microorganisms (GCM) 10K type strain sequencing project: providing services to taxonomists for standard genome sequencing and annotation.</title>
        <authorList>
            <consortium name="The Broad Institute Genomics Platform"/>
            <consortium name="The Broad Institute Genome Sequencing Center for Infectious Disease"/>
            <person name="Wu L."/>
            <person name="Ma J."/>
        </authorList>
    </citation>
    <scope>NUCLEOTIDE SEQUENCE [LARGE SCALE GENOMIC DNA]</scope>
    <source>
        <strain evidence="5">CGMCC 1.16305</strain>
    </source>
</reference>
<keyword evidence="1 2" id="KW-0238">DNA-binding</keyword>
<feature type="DNA-binding region" description="H-T-H motif" evidence="2">
    <location>
        <begin position="31"/>
        <end position="50"/>
    </location>
</feature>
<accession>A0ABW2PZA4</accession>
<dbReference type="NCBIfam" id="NF037937">
    <property type="entry name" value="septum_RefZ"/>
    <property type="match status" value="1"/>
</dbReference>
<comment type="caution">
    <text evidence="4">The sequence shown here is derived from an EMBL/GenBank/DDBJ whole genome shotgun (WGS) entry which is preliminary data.</text>
</comment>
<dbReference type="PROSITE" id="PS50977">
    <property type="entry name" value="HTH_TETR_2"/>
    <property type="match status" value="1"/>
</dbReference>
<dbReference type="Pfam" id="PF00440">
    <property type="entry name" value="TetR_N"/>
    <property type="match status" value="1"/>
</dbReference>
<dbReference type="Gene3D" id="1.10.357.10">
    <property type="entry name" value="Tetracycline Repressor, domain 2"/>
    <property type="match status" value="1"/>
</dbReference>
<gene>
    <name evidence="4" type="primary">refZ</name>
    <name evidence="4" type="ORF">ACFQRG_11785</name>
</gene>
<keyword evidence="5" id="KW-1185">Reference proteome</keyword>
<organism evidence="4 5">
    <name type="scientific">Scopulibacillus cellulosilyticus</name>
    <dbReference type="NCBI Taxonomy" id="2665665"/>
    <lineage>
        <taxon>Bacteria</taxon>
        <taxon>Bacillati</taxon>
        <taxon>Bacillota</taxon>
        <taxon>Bacilli</taxon>
        <taxon>Bacillales</taxon>
        <taxon>Sporolactobacillaceae</taxon>
        <taxon>Scopulibacillus</taxon>
    </lineage>
</organism>
<dbReference type="InterPro" id="IPR001647">
    <property type="entry name" value="HTH_TetR"/>
</dbReference>
<dbReference type="SUPFAM" id="SSF46689">
    <property type="entry name" value="Homeodomain-like"/>
    <property type="match status" value="1"/>
</dbReference>
<protein>
    <submittedName>
        <fullName evidence="4">Forespore capture DNA-binding protein RefZ</fullName>
    </submittedName>
</protein>
<sequence>MNIKEKGQKTKDEVIESAIRLFNMNGYNGTSVRAIATEAGVNVALVSYYFGGKKGLLEYLMSSFLEGYIHHLEQAITETELPAAGINERLLKIADKLIRYQQEYFYLARFVHREMTLDSVLIRELMSTYLMKEKYMFEKVFEAGIETGQIKNMPIDLLVMQFRDMIIMPFLQPQYIRKVYYMQPKDDYFRRSYLTFIDHWTKQILVEQHRGQIVKYPRLKAEAT</sequence>
<dbReference type="PANTHER" id="PTHR30055:SF199">
    <property type="entry name" value="HTH-TYPE TRANSCRIPTIONAL REGULATOR YTTP-RELATED"/>
    <property type="match status" value="1"/>
</dbReference>
<evidence type="ECO:0000313" key="5">
    <source>
        <dbReference type="Proteomes" id="UP001596505"/>
    </source>
</evidence>
<dbReference type="PANTHER" id="PTHR30055">
    <property type="entry name" value="HTH-TYPE TRANSCRIPTIONAL REGULATOR RUTR"/>
    <property type="match status" value="1"/>
</dbReference>
<dbReference type="InterPro" id="IPR023772">
    <property type="entry name" value="DNA-bd_HTH_TetR-type_CS"/>
</dbReference>
<dbReference type="InterPro" id="IPR036271">
    <property type="entry name" value="Tet_transcr_reg_TetR-rel_C_sf"/>
</dbReference>